<evidence type="ECO:0000313" key="2">
    <source>
        <dbReference type="Proteomes" id="UP001629230"/>
    </source>
</evidence>
<comment type="caution">
    <text evidence="1">The sequence shown here is derived from an EMBL/GenBank/DDBJ whole genome shotgun (WGS) entry which is preliminary data.</text>
</comment>
<reference evidence="1 2" key="1">
    <citation type="journal article" date="2024" name="Chem. Sci.">
        <title>Discovery of megapolipeptins by genome mining of a Burkholderiales bacteria collection.</title>
        <authorList>
            <person name="Paulo B.S."/>
            <person name="Recchia M.J.J."/>
            <person name="Lee S."/>
            <person name="Fergusson C.H."/>
            <person name="Romanowski S.B."/>
            <person name="Hernandez A."/>
            <person name="Krull N."/>
            <person name="Liu D.Y."/>
            <person name="Cavanagh H."/>
            <person name="Bos A."/>
            <person name="Gray C.A."/>
            <person name="Murphy B.T."/>
            <person name="Linington R.G."/>
            <person name="Eustaquio A.S."/>
        </authorList>
    </citation>
    <scope>NUCLEOTIDE SEQUENCE [LARGE SCALE GENOMIC DNA]</scope>
    <source>
        <strain evidence="1 2">RL17-350-BIC-A</strain>
    </source>
</reference>
<gene>
    <name evidence="1" type="ORF">PQR57_45470</name>
</gene>
<dbReference type="EMBL" id="JAQQEZ010000083">
    <property type="protein sequence ID" value="MFM0008148.1"/>
    <property type="molecule type" value="Genomic_DNA"/>
</dbReference>
<dbReference type="Proteomes" id="UP001629230">
    <property type="component" value="Unassembled WGS sequence"/>
</dbReference>
<dbReference type="RefSeq" id="WP_408183074.1">
    <property type="nucleotide sequence ID" value="NZ_JAQQEZ010000083.1"/>
</dbReference>
<proteinExistence type="predicted"/>
<evidence type="ECO:0000313" key="1">
    <source>
        <dbReference type="EMBL" id="MFM0008148.1"/>
    </source>
</evidence>
<organism evidence="1 2">
    <name type="scientific">Paraburkholderia dipogonis</name>
    <dbReference type="NCBI Taxonomy" id="1211383"/>
    <lineage>
        <taxon>Bacteria</taxon>
        <taxon>Pseudomonadati</taxon>
        <taxon>Pseudomonadota</taxon>
        <taxon>Betaproteobacteria</taxon>
        <taxon>Burkholderiales</taxon>
        <taxon>Burkholderiaceae</taxon>
        <taxon>Paraburkholderia</taxon>
    </lineage>
</organism>
<evidence type="ECO:0008006" key="3">
    <source>
        <dbReference type="Google" id="ProtNLM"/>
    </source>
</evidence>
<protein>
    <recommendedName>
        <fullName evidence="3">DUF3486 family protein</fullName>
    </recommendedName>
</protein>
<keyword evidence="2" id="KW-1185">Reference proteome</keyword>
<name>A0ABW9B7G0_9BURK</name>
<accession>A0ABW9B7G0</accession>
<sequence length="181" mass="20076">MKKTANPSQADIKGQLSAFDRAGLLRLVQDLHAASKDNQAFLHARFGIGDDVLRPYKSIIGKCLWPDIFKNQTPSVSKAKQAISDYRKAIGRPEGLAELQVFYCERAAGFCDDIRMDGEAFLAALVRIYEQALKSAVALPYDERDALVARLDAVRRVSCNFGYGVSDDMNTLFAEYVSDDC</sequence>